<evidence type="ECO:0000313" key="1">
    <source>
        <dbReference type="EMBL" id="RZF45881.1"/>
    </source>
</evidence>
<dbReference type="CDD" id="cd11304">
    <property type="entry name" value="Cadherin_repeat"/>
    <property type="match status" value="1"/>
</dbReference>
<comment type="caution">
    <text evidence="1">The sequence shown here is derived from an EMBL/GenBank/DDBJ whole genome shotgun (WGS) entry which is preliminary data.</text>
</comment>
<dbReference type="EMBL" id="QKKF02007698">
    <property type="protein sequence ID" value="RZF45881.1"/>
    <property type="molecule type" value="Genomic_DNA"/>
</dbReference>
<dbReference type="OrthoDB" id="6252479at2759"/>
<dbReference type="Gene3D" id="2.60.40.60">
    <property type="entry name" value="Cadherins"/>
    <property type="match status" value="1"/>
</dbReference>
<proteinExistence type="predicted"/>
<dbReference type="GO" id="GO:0016020">
    <property type="term" value="C:membrane"/>
    <property type="evidence" value="ECO:0007669"/>
    <property type="project" value="InterPro"/>
</dbReference>
<protein>
    <recommendedName>
        <fullName evidence="3">Cadherin domain-containing protein</fullName>
    </recommendedName>
</protein>
<dbReference type="GO" id="GO:0005509">
    <property type="term" value="F:calcium ion binding"/>
    <property type="evidence" value="ECO:0007669"/>
    <property type="project" value="InterPro"/>
</dbReference>
<dbReference type="InParanoid" id="A0A482XKU7"/>
<dbReference type="SUPFAM" id="SSF49313">
    <property type="entry name" value="Cadherin-like"/>
    <property type="match status" value="1"/>
</dbReference>
<dbReference type="InterPro" id="IPR015919">
    <property type="entry name" value="Cadherin-like_sf"/>
</dbReference>
<accession>A0A482XKU7</accession>
<dbReference type="STRING" id="195883.A0A482XKU7"/>
<evidence type="ECO:0008006" key="3">
    <source>
        <dbReference type="Google" id="ProtNLM"/>
    </source>
</evidence>
<keyword evidence="2" id="KW-1185">Reference proteome</keyword>
<reference evidence="1 2" key="1">
    <citation type="journal article" date="2017" name="Gigascience">
        <title>Genome sequence of the small brown planthopper, Laodelphax striatellus.</title>
        <authorList>
            <person name="Zhu J."/>
            <person name="Jiang F."/>
            <person name="Wang X."/>
            <person name="Yang P."/>
            <person name="Bao Y."/>
            <person name="Zhao W."/>
            <person name="Wang W."/>
            <person name="Lu H."/>
            <person name="Wang Q."/>
            <person name="Cui N."/>
            <person name="Li J."/>
            <person name="Chen X."/>
            <person name="Luo L."/>
            <person name="Yu J."/>
            <person name="Kang L."/>
            <person name="Cui F."/>
        </authorList>
    </citation>
    <scope>NUCLEOTIDE SEQUENCE [LARGE SCALE GENOMIC DNA]</scope>
    <source>
        <strain evidence="1">Lst14</strain>
    </source>
</reference>
<dbReference type="Proteomes" id="UP000291343">
    <property type="component" value="Unassembled WGS sequence"/>
</dbReference>
<dbReference type="SMR" id="A0A482XKU7"/>
<organism evidence="1 2">
    <name type="scientific">Laodelphax striatellus</name>
    <name type="common">Small brown planthopper</name>
    <name type="synonym">Delphax striatella</name>
    <dbReference type="NCBI Taxonomy" id="195883"/>
    <lineage>
        <taxon>Eukaryota</taxon>
        <taxon>Metazoa</taxon>
        <taxon>Ecdysozoa</taxon>
        <taxon>Arthropoda</taxon>
        <taxon>Hexapoda</taxon>
        <taxon>Insecta</taxon>
        <taxon>Pterygota</taxon>
        <taxon>Neoptera</taxon>
        <taxon>Paraneoptera</taxon>
        <taxon>Hemiptera</taxon>
        <taxon>Auchenorrhyncha</taxon>
        <taxon>Fulgoroidea</taxon>
        <taxon>Delphacidae</taxon>
        <taxon>Criomorphinae</taxon>
        <taxon>Laodelphax</taxon>
    </lineage>
</organism>
<name>A0A482XKU7_LAOST</name>
<gene>
    <name evidence="1" type="ORF">LSTR_LSTR017129</name>
</gene>
<dbReference type="AlphaFoldDB" id="A0A482XKU7"/>
<sequence length="73" mass="7533">MDLGASGEIRYQMLGGEAGYFAVDAVSGQIRAAASFAHHAGRVFGFDVKATDLAGSPDGRSAIANVFVSPMQN</sequence>
<evidence type="ECO:0000313" key="2">
    <source>
        <dbReference type="Proteomes" id="UP000291343"/>
    </source>
</evidence>